<accession>A0ACB7PAR9</accession>
<reference evidence="1 2" key="1">
    <citation type="journal article" date="2021" name="Nat. Commun.">
        <title>Genetic determinants of endophytism in the Arabidopsis root mycobiome.</title>
        <authorList>
            <person name="Mesny F."/>
            <person name="Miyauchi S."/>
            <person name="Thiergart T."/>
            <person name="Pickel B."/>
            <person name="Atanasova L."/>
            <person name="Karlsson M."/>
            <person name="Huettel B."/>
            <person name="Barry K.W."/>
            <person name="Haridas S."/>
            <person name="Chen C."/>
            <person name="Bauer D."/>
            <person name="Andreopoulos W."/>
            <person name="Pangilinan J."/>
            <person name="LaButti K."/>
            <person name="Riley R."/>
            <person name="Lipzen A."/>
            <person name="Clum A."/>
            <person name="Drula E."/>
            <person name="Henrissat B."/>
            <person name="Kohler A."/>
            <person name="Grigoriev I.V."/>
            <person name="Martin F.M."/>
            <person name="Hacquard S."/>
        </authorList>
    </citation>
    <scope>NUCLEOTIDE SEQUENCE [LARGE SCALE GENOMIC DNA]</scope>
    <source>
        <strain evidence="1 2">MPI-SDFR-AT-0079</strain>
    </source>
</reference>
<sequence length="681" mass="73705">MSPNKAQILTAYDLWVRLKERKAHPVYELDGKSLHIADVVATAYHDCIPQLTKREDVIQKLEDSVRVLMTHLANGYYVYGVNTGFGGSADTRTDEVVALQSSLMQLTQVGILSPSAKGSRPDHAMPASWVRATMVTRLNATLRGHSAVSLPILKAISNLLEHRLTPVVPLRGSVSASGDLMPLSYISGAIEGNPDILIEKADGRVLPAPQALEEGELAAVALGPKEGLGLVNGTASSAALGALVMAEAQSLAVLTQVLTAMAVEALRGSSESFYPFIAEVRPHPGQIEAARNILLFLDNSHMARDIHAPKDRRREDLVQDRYSLRSAPQWIGPQLEDLQLADQQVSIELNSSCDNPLVDSETGDILYGCNFQAASISSAMEKVRLSLQMFGRLLFSQLTEMVDPTYSGGLPANLAADDPSLSFTMKGVEISMAAYMAELSFFANPMSSHVQAAEMHNQSVNSMAFASARMSMQATEITMLMSACSLFCACQALDLRALHMAFIRRVTEALAPITTDAFHASLPPKELSRLQAALGSHFATAWNATGKLDLQERCLSLISTGLPVILTWIGGEVAGVTAWRDRASAVALETWKGTLADFSARQHTPELLGKGSKAMYTFIRGELGVPFHYGFVEHPTSASDTLDGRPKKTIGGWLSIIHEAIRNGRIYEPIMSLASNLTNRK</sequence>
<comment type="caution">
    <text evidence="1">The sequence shown here is derived from an EMBL/GenBank/DDBJ whole genome shotgun (WGS) entry which is preliminary data.</text>
</comment>
<keyword evidence="2" id="KW-1185">Reference proteome</keyword>
<organism evidence="1 2">
    <name type="scientific">Chaetomium tenue</name>
    <dbReference type="NCBI Taxonomy" id="1854479"/>
    <lineage>
        <taxon>Eukaryota</taxon>
        <taxon>Fungi</taxon>
        <taxon>Dikarya</taxon>
        <taxon>Ascomycota</taxon>
        <taxon>Pezizomycotina</taxon>
        <taxon>Sordariomycetes</taxon>
        <taxon>Sordariomycetidae</taxon>
        <taxon>Sordariales</taxon>
        <taxon>Chaetomiaceae</taxon>
        <taxon>Chaetomium</taxon>
    </lineage>
</organism>
<evidence type="ECO:0000313" key="1">
    <source>
        <dbReference type="EMBL" id="KAH6636286.1"/>
    </source>
</evidence>
<dbReference type="Proteomes" id="UP000724584">
    <property type="component" value="Unassembled WGS sequence"/>
</dbReference>
<proteinExistence type="predicted"/>
<dbReference type="EMBL" id="JAGIZQ010000003">
    <property type="protein sequence ID" value="KAH6636286.1"/>
    <property type="molecule type" value="Genomic_DNA"/>
</dbReference>
<protein>
    <submittedName>
        <fullName evidence="1">Phenylalanine ammonia-lyase</fullName>
    </submittedName>
</protein>
<gene>
    <name evidence="1" type="ORF">F5144DRAFT_591477</name>
</gene>
<name>A0ACB7PAR9_9PEZI</name>
<evidence type="ECO:0000313" key="2">
    <source>
        <dbReference type="Proteomes" id="UP000724584"/>
    </source>
</evidence>